<sequence length="144" mass="16284">MNSNTDHFSLDNLQALSNQLDQSPWLVACLCAAWCDTCQSYRPQFEELSRKQNNKIFAWIDIEDHADLIEDLDIENFPTILIEYEAKVLFLGTMLPDATLVGKLLSNLESVLETKPLTAIAPMIQEANRGIGEWSLSKKIKAQN</sequence>
<dbReference type="Proteomes" id="UP001181355">
    <property type="component" value="Chromosome"/>
</dbReference>
<name>A0ABY9RM21_9BURK</name>
<dbReference type="PROSITE" id="PS51352">
    <property type="entry name" value="THIOREDOXIN_2"/>
    <property type="match status" value="1"/>
</dbReference>
<evidence type="ECO:0000259" key="1">
    <source>
        <dbReference type="PROSITE" id="PS51352"/>
    </source>
</evidence>
<gene>
    <name evidence="2" type="ORF">RF679_08285</name>
</gene>
<accession>A0ABY9RM21</accession>
<keyword evidence="3" id="KW-1185">Reference proteome</keyword>
<dbReference type="InterPro" id="IPR036249">
    <property type="entry name" value="Thioredoxin-like_sf"/>
</dbReference>
<feature type="domain" description="Thioredoxin" evidence="1">
    <location>
        <begin position="1"/>
        <end position="113"/>
    </location>
</feature>
<proteinExistence type="predicted"/>
<dbReference type="CDD" id="cd02947">
    <property type="entry name" value="TRX_family"/>
    <property type="match status" value="1"/>
</dbReference>
<dbReference type="Pfam" id="PF00085">
    <property type="entry name" value="Thioredoxin"/>
    <property type="match status" value="1"/>
</dbReference>
<organism evidence="2 3">
    <name type="scientific">Undibacterium cyanobacteriorum</name>
    <dbReference type="NCBI Taxonomy" id="3073561"/>
    <lineage>
        <taxon>Bacteria</taxon>
        <taxon>Pseudomonadati</taxon>
        <taxon>Pseudomonadota</taxon>
        <taxon>Betaproteobacteria</taxon>
        <taxon>Burkholderiales</taxon>
        <taxon>Oxalobacteraceae</taxon>
        <taxon>Undibacterium</taxon>
    </lineage>
</organism>
<dbReference type="EMBL" id="CP133720">
    <property type="protein sequence ID" value="WMW82262.1"/>
    <property type="molecule type" value="Genomic_DNA"/>
</dbReference>
<dbReference type="InterPro" id="IPR013766">
    <property type="entry name" value="Thioredoxin_domain"/>
</dbReference>
<dbReference type="SUPFAM" id="SSF52833">
    <property type="entry name" value="Thioredoxin-like"/>
    <property type="match status" value="1"/>
</dbReference>
<protein>
    <submittedName>
        <fullName evidence="2">Thioredoxin family protein</fullName>
    </submittedName>
</protein>
<evidence type="ECO:0000313" key="2">
    <source>
        <dbReference type="EMBL" id="WMW82262.1"/>
    </source>
</evidence>
<dbReference type="Gene3D" id="3.40.30.10">
    <property type="entry name" value="Glutaredoxin"/>
    <property type="match status" value="1"/>
</dbReference>
<reference evidence="2" key="1">
    <citation type="submission" date="2023-09" db="EMBL/GenBank/DDBJ databases">
        <title>Undibacterium sp. 20NA77.5 isolated from freshwater.</title>
        <authorList>
            <person name="Le V."/>
            <person name="Ko S.-R."/>
            <person name="Ahn C.-Y."/>
            <person name="Oh H.-M."/>
        </authorList>
    </citation>
    <scope>NUCLEOTIDE SEQUENCE</scope>
    <source>
        <strain evidence="2">20NA77.5</strain>
    </source>
</reference>
<evidence type="ECO:0000313" key="3">
    <source>
        <dbReference type="Proteomes" id="UP001181355"/>
    </source>
</evidence>
<dbReference type="RefSeq" id="WP_309483737.1">
    <property type="nucleotide sequence ID" value="NZ_CP133720.1"/>
</dbReference>